<organism evidence="2 3">
    <name type="scientific">Pseudoalteromonas piscicida</name>
    <dbReference type="NCBI Taxonomy" id="43662"/>
    <lineage>
        <taxon>Bacteria</taxon>
        <taxon>Pseudomonadati</taxon>
        <taxon>Pseudomonadota</taxon>
        <taxon>Gammaproteobacteria</taxon>
        <taxon>Alteromonadales</taxon>
        <taxon>Pseudoalteromonadaceae</taxon>
        <taxon>Pseudoalteromonas</taxon>
    </lineage>
</organism>
<keyword evidence="3" id="KW-1185">Reference proteome</keyword>
<protein>
    <submittedName>
        <fullName evidence="2">Uncharacterized protein</fullName>
    </submittedName>
</protein>
<gene>
    <name evidence="2" type="ORF">CEX98_11090</name>
</gene>
<keyword evidence="1" id="KW-0472">Membrane</keyword>
<feature type="transmembrane region" description="Helical" evidence="1">
    <location>
        <begin position="36"/>
        <end position="55"/>
    </location>
</feature>
<feature type="transmembrane region" description="Helical" evidence="1">
    <location>
        <begin position="105"/>
        <end position="123"/>
    </location>
</feature>
<evidence type="ECO:0000313" key="3">
    <source>
        <dbReference type="Proteomes" id="UP000228621"/>
    </source>
</evidence>
<dbReference type="AlphaFoldDB" id="A0A2A5JQG2"/>
<evidence type="ECO:0000313" key="2">
    <source>
        <dbReference type="EMBL" id="PCK31658.1"/>
    </source>
</evidence>
<dbReference type="EMBL" id="NKHF01000049">
    <property type="protein sequence ID" value="PCK31658.1"/>
    <property type="molecule type" value="Genomic_DNA"/>
</dbReference>
<feature type="transmembrane region" description="Helical" evidence="1">
    <location>
        <begin position="7"/>
        <end position="24"/>
    </location>
</feature>
<accession>A0A2A5JQG2</accession>
<name>A0A2A5JQG2_PSEO7</name>
<evidence type="ECO:0000256" key="1">
    <source>
        <dbReference type="SAM" id="Phobius"/>
    </source>
</evidence>
<sequence>GRNTKWSLFTGVYSLFYLTVWSFHCEIKAIDPQLQWRYLIWCGWTLLCCLVMYYFFIKKWIYQKQAIALLIFSTLEIGLQIFRYVDRHYFDLGYSQLIYTSGMPTVNNLMVITCYMPLFSSIYKEVRTWIRH</sequence>
<feature type="non-terminal residue" evidence="2">
    <location>
        <position position="1"/>
    </location>
</feature>
<keyword evidence="1" id="KW-1133">Transmembrane helix</keyword>
<keyword evidence="1" id="KW-0812">Transmembrane</keyword>
<comment type="caution">
    <text evidence="2">The sequence shown here is derived from an EMBL/GenBank/DDBJ whole genome shotgun (WGS) entry which is preliminary data.</text>
</comment>
<dbReference type="Proteomes" id="UP000228621">
    <property type="component" value="Unassembled WGS sequence"/>
</dbReference>
<reference evidence="3" key="1">
    <citation type="journal article" date="2019" name="Genome Announc.">
        <title>Draft Genome Sequence of Pseudoalteromonas piscicida Strain 36Y ROTHPW, an Hypersaline Seawater Isolate from the South Coast of Sonora, Mexico.</title>
        <authorList>
            <person name="Sanchez-Diaz R."/>
            <person name="Molina-Garza Z.J."/>
            <person name="Cruz-Suarez L.E."/>
            <person name="Selvin J."/>
            <person name="Kiran G.S."/>
            <person name="Ibarra-Gamez J.C."/>
            <person name="Gomez-Gil B."/>
            <person name="Galaviz-Silva L."/>
        </authorList>
    </citation>
    <scope>NUCLEOTIDE SEQUENCE [LARGE SCALE GENOMIC DNA]</scope>
    <source>
        <strain evidence="3">36Y_RITHPW</strain>
    </source>
</reference>
<proteinExistence type="predicted"/>
<feature type="transmembrane region" description="Helical" evidence="1">
    <location>
        <begin position="67"/>
        <end position="85"/>
    </location>
</feature>